<sequence length="345" mass="37822">MFAARVRGSLKPLLNGRLSSYLSRNCEIVANSRRVLLDRFKDGDGTLTSLRLQCYSSGSDVGVKAQATMDDLFSELGSVKEDRDLNVVMEILTKMPESFQVEKPQLSQKTKGKKKVNKKKTKQEQVSDPVSKLKLLTEKPEASWNTNGKSKTDTRASSPAKNVTDSSSNTTESSSPIPDSESKAPSIISPSSKAKNKTSSNGSPTSDTPSNHPSSVLVIRISNLNSKTADSKIHSRCSSIGSLEGLARVNEDSVEVSFRARSMNEAKSILEKLNKATVDHSQWTAEIVPESEESSKDQIGMSISSSFEDVKKQLIMRQILVKDLEVLMHSIVHLENHPMARVGRN</sequence>
<evidence type="ECO:0000313" key="2">
    <source>
        <dbReference type="EMBL" id="CAH8359994.1"/>
    </source>
</evidence>
<reference evidence="2 3" key="1">
    <citation type="submission" date="2022-03" db="EMBL/GenBank/DDBJ databases">
        <authorList>
            <person name="Macdonald S."/>
            <person name="Ahmed S."/>
            <person name="Newling K."/>
        </authorList>
    </citation>
    <scope>NUCLEOTIDE SEQUENCE [LARGE SCALE GENOMIC DNA]</scope>
</reference>
<evidence type="ECO:0000256" key="1">
    <source>
        <dbReference type="SAM" id="MobiDB-lite"/>
    </source>
</evidence>
<feature type="compositionally biased region" description="Basic residues" evidence="1">
    <location>
        <begin position="110"/>
        <end position="121"/>
    </location>
</feature>
<protein>
    <submittedName>
        <fullName evidence="2">Uncharacterized protein</fullName>
    </submittedName>
</protein>
<comment type="caution">
    <text evidence="2">The sequence shown here is derived from an EMBL/GenBank/DDBJ whole genome shotgun (WGS) entry which is preliminary data.</text>
</comment>
<feature type="region of interest" description="Disordered" evidence="1">
    <location>
        <begin position="100"/>
        <end position="214"/>
    </location>
</feature>
<keyword evidence="3" id="KW-1185">Reference proteome</keyword>
<gene>
    <name evidence="2" type="ORF">ERUC_LOCUS25750</name>
</gene>
<feature type="compositionally biased region" description="Polar residues" evidence="1">
    <location>
        <begin position="143"/>
        <end position="163"/>
    </location>
</feature>
<proteinExistence type="predicted"/>
<dbReference type="EMBL" id="CAKOAT010275156">
    <property type="protein sequence ID" value="CAH8359994.1"/>
    <property type="molecule type" value="Genomic_DNA"/>
</dbReference>
<feature type="compositionally biased region" description="Polar residues" evidence="1">
    <location>
        <begin position="197"/>
        <end position="214"/>
    </location>
</feature>
<feature type="compositionally biased region" description="Low complexity" evidence="1">
    <location>
        <begin position="164"/>
        <end position="175"/>
    </location>
</feature>
<dbReference type="Proteomes" id="UP001642260">
    <property type="component" value="Unassembled WGS sequence"/>
</dbReference>
<name>A0ABC8KVR9_ERUVS</name>
<accession>A0ABC8KVR9</accession>
<dbReference type="AlphaFoldDB" id="A0ABC8KVR9"/>
<feature type="compositionally biased region" description="Low complexity" evidence="1">
    <location>
        <begin position="183"/>
        <end position="193"/>
    </location>
</feature>
<organism evidence="2 3">
    <name type="scientific">Eruca vesicaria subsp. sativa</name>
    <name type="common">Garden rocket</name>
    <name type="synonym">Eruca sativa</name>
    <dbReference type="NCBI Taxonomy" id="29727"/>
    <lineage>
        <taxon>Eukaryota</taxon>
        <taxon>Viridiplantae</taxon>
        <taxon>Streptophyta</taxon>
        <taxon>Embryophyta</taxon>
        <taxon>Tracheophyta</taxon>
        <taxon>Spermatophyta</taxon>
        <taxon>Magnoliopsida</taxon>
        <taxon>eudicotyledons</taxon>
        <taxon>Gunneridae</taxon>
        <taxon>Pentapetalae</taxon>
        <taxon>rosids</taxon>
        <taxon>malvids</taxon>
        <taxon>Brassicales</taxon>
        <taxon>Brassicaceae</taxon>
        <taxon>Brassiceae</taxon>
        <taxon>Eruca</taxon>
    </lineage>
</organism>
<evidence type="ECO:0000313" key="3">
    <source>
        <dbReference type="Proteomes" id="UP001642260"/>
    </source>
</evidence>